<protein>
    <submittedName>
        <fullName evidence="1">Uncharacterized protein</fullName>
    </submittedName>
</protein>
<dbReference type="AlphaFoldDB" id="V6HBJ1"/>
<reference evidence="1 2" key="1">
    <citation type="submission" date="2013-05" db="EMBL/GenBank/DDBJ databases">
        <authorList>
            <person name="Harkins D.M."/>
            <person name="Durkin A.S."/>
            <person name="Brinkac L.M."/>
            <person name="Haft D.H."/>
            <person name="Selengut J.D."/>
            <person name="Sanka R."/>
            <person name="DePew J."/>
            <person name="Purushe J."/>
            <person name="Hartskeerl R.A."/>
            <person name="Ahmed A."/>
            <person name="van der Linden H."/>
            <person name="Goris M.G.A."/>
            <person name="Vinetz J.M."/>
            <person name="Sutton G.G."/>
            <person name="Nierman W.C."/>
            <person name="Fouts D.E."/>
        </authorList>
    </citation>
    <scope>NUCLEOTIDE SEQUENCE [LARGE SCALE GENOMIC DNA]</scope>
    <source>
        <strain evidence="1 2">10</strain>
    </source>
</reference>
<comment type="caution">
    <text evidence="1">The sequence shown here is derived from an EMBL/GenBank/DDBJ whole genome shotgun (WGS) entry which is preliminary data.</text>
</comment>
<dbReference type="Proteomes" id="UP000018719">
    <property type="component" value="Unassembled WGS sequence"/>
</dbReference>
<dbReference type="EMBL" id="AHMM02000017">
    <property type="protein sequence ID" value="EQA37026.1"/>
    <property type="molecule type" value="Genomic_DNA"/>
</dbReference>
<proteinExistence type="predicted"/>
<name>V6HBJ1_9LEPT</name>
<organism evidence="1 2">
    <name type="scientific">Leptospira inadai serovar Lyme str. 10</name>
    <dbReference type="NCBI Taxonomy" id="1049790"/>
    <lineage>
        <taxon>Bacteria</taxon>
        <taxon>Pseudomonadati</taxon>
        <taxon>Spirochaetota</taxon>
        <taxon>Spirochaetia</taxon>
        <taxon>Leptospirales</taxon>
        <taxon>Leptospiraceae</taxon>
        <taxon>Leptospira</taxon>
    </lineage>
</organism>
<evidence type="ECO:0000313" key="2">
    <source>
        <dbReference type="Proteomes" id="UP000018719"/>
    </source>
</evidence>
<sequence length="45" mass="5614">MILYRTFVLFYHLRPINTVTEKRKLKWNPTDRSADNIRFTRFPRT</sequence>
<accession>V6HBJ1</accession>
<evidence type="ECO:0000313" key="1">
    <source>
        <dbReference type="EMBL" id="EQA37026.1"/>
    </source>
</evidence>
<gene>
    <name evidence="1" type="ORF">LEP1GSC047_3216</name>
</gene>